<feature type="transmembrane region" description="Helical" evidence="4">
    <location>
        <begin position="188"/>
        <end position="211"/>
    </location>
</feature>
<dbReference type="Proteomes" id="UP001163846">
    <property type="component" value="Unassembled WGS sequence"/>
</dbReference>
<evidence type="ECO:0000256" key="1">
    <source>
        <dbReference type="ARBA" id="ARBA00022723"/>
    </source>
</evidence>
<keyword evidence="2" id="KW-0863">Zinc-finger</keyword>
<keyword evidence="4" id="KW-1133">Transmembrane helix</keyword>
<keyword evidence="3" id="KW-0862">Zinc</keyword>
<evidence type="ECO:0000256" key="2">
    <source>
        <dbReference type="ARBA" id="ARBA00022771"/>
    </source>
</evidence>
<evidence type="ECO:0000256" key="4">
    <source>
        <dbReference type="SAM" id="Phobius"/>
    </source>
</evidence>
<dbReference type="SMART" id="SM00744">
    <property type="entry name" value="RINGv"/>
    <property type="match status" value="1"/>
</dbReference>
<keyword evidence="4" id="KW-0812">Transmembrane</keyword>
<dbReference type="EMBL" id="MU806001">
    <property type="protein sequence ID" value="KAJ3842570.1"/>
    <property type="molecule type" value="Genomic_DNA"/>
</dbReference>
<comment type="caution">
    <text evidence="6">The sequence shown here is derived from an EMBL/GenBank/DDBJ whole genome shotgun (WGS) entry which is preliminary data.</text>
</comment>
<keyword evidence="1" id="KW-0479">Metal-binding</keyword>
<protein>
    <recommendedName>
        <fullName evidence="5">RING-CH-type domain-containing protein</fullName>
    </recommendedName>
</protein>
<dbReference type="AlphaFoldDB" id="A0AA38PGK4"/>
<keyword evidence="4" id="KW-0472">Membrane</keyword>
<dbReference type="PANTHER" id="PTHR46347">
    <property type="entry name" value="RING/FYVE/PHD ZINC FINGER SUPERFAMILY PROTEIN"/>
    <property type="match status" value="1"/>
</dbReference>
<dbReference type="Pfam" id="PF12906">
    <property type="entry name" value="RINGv"/>
    <property type="match status" value="1"/>
</dbReference>
<dbReference type="Gene3D" id="3.30.40.10">
    <property type="entry name" value="Zinc/RING finger domain, C3HC4 (zinc finger)"/>
    <property type="match status" value="1"/>
</dbReference>
<evidence type="ECO:0000259" key="5">
    <source>
        <dbReference type="PROSITE" id="PS51292"/>
    </source>
</evidence>
<proteinExistence type="predicted"/>
<dbReference type="InterPro" id="IPR011016">
    <property type="entry name" value="Znf_RING-CH"/>
</dbReference>
<feature type="transmembrane region" description="Helical" evidence="4">
    <location>
        <begin position="83"/>
        <end position="109"/>
    </location>
</feature>
<dbReference type="CDD" id="cd16495">
    <property type="entry name" value="RING_CH-C4HC3_MARCH"/>
    <property type="match status" value="1"/>
</dbReference>
<dbReference type="GO" id="GO:0008270">
    <property type="term" value="F:zinc ion binding"/>
    <property type="evidence" value="ECO:0007669"/>
    <property type="project" value="UniProtKB-KW"/>
</dbReference>
<feature type="domain" description="RING-CH-type" evidence="5">
    <location>
        <begin position="3"/>
        <end position="71"/>
    </location>
</feature>
<keyword evidence="7" id="KW-1185">Reference proteome</keyword>
<dbReference type="SUPFAM" id="SSF57850">
    <property type="entry name" value="RING/U-box"/>
    <property type="match status" value="1"/>
</dbReference>
<dbReference type="PROSITE" id="PS51292">
    <property type="entry name" value="ZF_RING_CH"/>
    <property type="match status" value="1"/>
</dbReference>
<evidence type="ECO:0000313" key="7">
    <source>
        <dbReference type="Proteomes" id="UP001163846"/>
    </source>
</evidence>
<reference evidence="6" key="1">
    <citation type="submission" date="2022-08" db="EMBL/GenBank/DDBJ databases">
        <authorList>
            <consortium name="DOE Joint Genome Institute"/>
            <person name="Min B."/>
            <person name="Riley R."/>
            <person name="Sierra-Patev S."/>
            <person name="Naranjo-Ortiz M."/>
            <person name="Looney B."/>
            <person name="Konkel Z."/>
            <person name="Slot J.C."/>
            <person name="Sakamoto Y."/>
            <person name="Steenwyk J.L."/>
            <person name="Rokas A."/>
            <person name="Carro J."/>
            <person name="Camarero S."/>
            <person name="Ferreira P."/>
            <person name="Molpeceres G."/>
            <person name="Ruiz-Duenas F.J."/>
            <person name="Serrano A."/>
            <person name="Henrissat B."/>
            <person name="Drula E."/>
            <person name="Hughes K.W."/>
            <person name="Mata J.L."/>
            <person name="Ishikawa N.K."/>
            <person name="Vargas-Isla R."/>
            <person name="Ushijima S."/>
            <person name="Smith C.A."/>
            <person name="Ahrendt S."/>
            <person name="Andreopoulos W."/>
            <person name="He G."/>
            <person name="Labutti K."/>
            <person name="Lipzen A."/>
            <person name="Ng V."/>
            <person name="Sandor L."/>
            <person name="Barry K."/>
            <person name="Martinez A.T."/>
            <person name="Xiao Y."/>
            <person name="Gibbons J.G."/>
            <person name="Terashima K."/>
            <person name="Hibbett D.S."/>
            <person name="Grigoriev I.V."/>
        </authorList>
    </citation>
    <scope>NUCLEOTIDE SEQUENCE</scope>
    <source>
        <strain evidence="6">TFB9207</strain>
    </source>
</reference>
<organism evidence="6 7">
    <name type="scientific">Lentinula raphanica</name>
    <dbReference type="NCBI Taxonomy" id="153919"/>
    <lineage>
        <taxon>Eukaryota</taxon>
        <taxon>Fungi</taxon>
        <taxon>Dikarya</taxon>
        <taxon>Basidiomycota</taxon>
        <taxon>Agaricomycotina</taxon>
        <taxon>Agaricomycetes</taxon>
        <taxon>Agaricomycetidae</taxon>
        <taxon>Agaricales</taxon>
        <taxon>Marasmiineae</taxon>
        <taxon>Omphalotaceae</taxon>
        <taxon>Lentinula</taxon>
    </lineage>
</organism>
<gene>
    <name evidence="6" type="ORF">F5878DRAFT_607283</name>
</gene>
<accession>A0AA38PGK4</accession>
<dbReference type="PANTHER" id="PTHR46347:SF1">
    <property type="entry name" value="RING_FYVE_PHD ZINC FINGER SUPERFAMILY PROTEIN"/>
    <property type="match status" value="1"/>
</dbReference>
<evidence type="ECO:0000313" key="6">
    <source>
        <dbReference type="EMBL" id="KAJ3842570.1"/>
    </source>
</evidence>
<evidence type="ECO:0000256" key="3">
    <source>
        <dbReference type="ARBA" id="ARBA00022833"/>
    </source>
</evidence>
<feature type="transmembrane region" description="Helical" evidence="4">
    <location>
        <begin position="231"/>
        <end position="252"/>
    </location>
</feature>
<dbReference type="InterPro" id="IPR013083">
    <property type="entry name" value="Znf_RING/FYVE/PHD"/>
</dbReference>
<sequence>MAENSEDQRQCRICLEGDDAEQELGRLIRPCLCRGTISHIHVKCLQRWRTSSQNKSAFFRCGMCGYSYRFSRTRAVGIASNPVIVGCVSAFIFTLLTLLSSYITTYLLAYFQGPSGSSLYIYSSSHWFYDPTEVIHDLVRAALRILQDEDLELETLFTPGQSTASTPFQASPDSKEGAGFLKRFIQRFVIGLPLIGASSLIHMIISLPFMGPGVHWLTRFRGRRRNNDRDISALIIILLIMVGAARALYAVYQLTQSLTKRLLLRAEDAILEVN</sequence>
<name>A0AA38PGK4_9AGAR</name>